<dbReference type="AlphaFoldDB" id="A0A9Q1IKY8"/>
<accession>A0A9Q1IKY8</accession>
<protein>
    <submittedName>
        <fullName evidence="2">Uncharacterized protein</fullName>
    </submittedName>
</protein>
<organism evidence="2 3">
    <name type="scientific">Synaphobranchus kaupii</name>
    <name type="common">Kaup's arrowtooth eel</name>
    <dbReference type="NCBI Taxonomy" id="118154"/>
    <lineage>
        <taxon>Eukaryota</taxon>
        <taxon>Metazoa</taxon>
        <taxon>Chordata</taxon>
        <taxon>Craniata</taxon>
        <taxon>Vertebrata</taxon>
        <taxon>Euteleostomi</taxon>
        <taxon>Actinopterygii</taxon>
        <taxon>Neopterygii</taxon>
        <taxon>Teleostei</taxon>
        <taxon>Anguilliformes</taxon>
        <taxon>Synaphobranchidae</taxon>
        <taxon>Synaphobranchus</taxon>
    </lineage>
</organism>
<sequence length="74" mass="7819">MWELGRKASLEQHQGPHWDPCLGPNTRRLTCSPTAYPGRTVTITIASLLTGVPPLPPNAGRGAGGVGAGDDRRM</sequence>
<feature type="region of interest" description="Disordered" evidence="1">
    <location>
        <begin position="1"/>
        <end position="21"/>
    </location>
</feature>
<dbReference type="EMBL" id="JAINUF010000013">
    <property type="protein sequence ID" value="KAJ8344456.1"/>
    <property type="molecule type" value="Genomic_DNA"/>
</dbReference>
<reference evidence="2" key="1">
    <citation type="journal article" date="2023" name="Science">
        <title>Genome structures resolve the early diversification of teleost fishes.</title>
        <authorList>
            <person name="Parey E."/>
            <person name="Louis A."/>
            <person name="Montfort J."/>
            <person name="Bouchez O."/>
            <person name="Roques C."/>
            <person name="Iampietro C."/>
            <person name="Lluch J."/>
            <person name="Castinel A."/>
            <person name="Donnadieu C."/>
            <person name="Desvignes T."/>
            <person name="Floi Bucao C."/>
            <person name="Jouanno E."/>
            <person name="Wen M."/>
            <person name="Mejri S."/>
            <person name="Dirks R."/>
            <person name="Jansen H."/>
            <person name="Henkel C."/>
            <person name="Chen W.J."/>
            <person name="Zahm M."/>
            <person name="Cabau C."/>
            <person name="Klopp C."/>
            <person name="Thompson A.W."/>
            <person name="Robinson-Rechavi M."/>
            <person name="Braasch I."/>
            <person name="Lecointre G."/>
            <person name="Bobe J."/>
            <person name="Postlethwait J.H."/>
            <person name="Berthelot C."/>
            <person name="Roest Crollius H."/>
            <person name="Guiguen Y."/>
        </authorList>
    </citation>
    <scope>NUCLEOTIDE SEQUENCE</scope>
    <source>
        <strain evidence="2">WJC10195</strain>
    </source>
</reference>
<feature type="region of interest" description="Disordered" evidence="1">
    <location>
        <begin position="51"/>
        <end position="74"/>
    </location>
</feature>
<evidence type="ECO:0000256" key="1">
    <source>
        <dbReference type="SAM" id="MobiDB-lite"/>
    </source>
</evidence>
<gene>
    <name evidence="2" type="ORF">SKAU_G00317850</name>
</gene>
<feature type="compositionally biased region" description="Basic and acidic residues" evidence="1">
    <location>
        <begin position="1"/>
        <end position="16"/>
    </location>
</feature>
<comment type="caution">
    <text evidence="2">The sequence shown here is derived from an EMBL/GenBank/DDBJ whole genome shotgun (WGS) entry which is preliminary data.</text>
</comment>
<name>A0A9Q1IKY8_SYNKA</name>
<dbReference type="Proteomes" id="UP001152622">
    <property type="component" value="Chromosome 13"/>
</dbReference>
<evidence type="ECO:0000313" key="2">
    <source>
        <dbReference type="EMBL" id="KAJ8344456.1"/>
    </source>
</evidence>
<evidence type="ECO:0000313" key="3">
    <source>
        <dbReference type="Proteomes" id="UP001152622"/>
    </source>
</evidence>
<keyword evidence="3" id="KW-1185">Reference proteome</keyword>
<proteinExistence type="predicted"/>